<accession>A0AAN6P480</accession>
<feature type="region of interest" description="Disordered" evidence="1">
    <location>
        <begin position="1"/>
        <end position="42"/>
    </location>
</feature>
<name>A0AAN6P480_9PEZI</name>
<dbReference type="InterPro" id="IPR021833">
    <property type="entry name" value="DUF3425"/>
</dbReference>
<dbReference type="AlphaFoldDB" id="A0AAN6P480"/>
<proteinExistence type="predicted"/>
<feature type="compositionally biased region" description="Basic and acidic residues" evidence="1">
    <location>
        <begin position="21"/>
        <end position="42"/>
    </location>
</feature>
<gene>
    <name evidence="2" type="ORF">C8A01DRAFT_21366</name>
</gene>
<reference evidence="3" key="1">
    <citation type="journal article" date="2023" name="Mol. Phylogenet. Evol.">
        <title>Genome-scale phylogeny and comparative genomics of the fungal order Sordariales.</title>
        <authorList>
            <person name="Hensen N."/>
            <person name="Bonometti L."/>
            <person name="Westerberg I."/>
            <person name="Brannstrom I.O."/>
            <person name="Guillou S."/>
            <person name="Cros-Aarteil S."/>
            <person name="Calhoun S."/>
            <person name="Haridas S."/>
            <person name="Kuo A."/>
            <person name="Mondo S."/>
            <person name="Pangilinan J."/>
            <person name="Riley R."/>
            <person name="LaButti K."/>
            <person name="Andreopoulos B."/>
            <person name="Lipzen A."/>
            <person name="Chen C."/>
            <person name="Yan M."/>
            <person name="Daum C."/>
            <person name="Ng V."/>
            <person name="Clum A."/>
            <person name="Steindorff A."/>
            <person name="Ohm R.A."/>
            <person name="Martin F."/>
            <person name="Silar P."/>
            <person name="Natvig D.O."/>
            <person name="Lalanne C."/>
            <person name="Gautier V."/>
            <person name="Ament-Velasquez S.L."/>
            <person name="Kruys A."/>
            <person name="Hutchinson M.I."/>
            <person name="Powell A.J."/>
            <person name="Barry K."/>
            <person name="Miller A.N."/>
            <person name="Grigoriev I.V."/>
            <person name="Debuchy R."/>
            <person name="Gladieux P."/>
            <person name="Hiltunen Thoren M."/>
            <person name="Johannesson H."/>
        </authorList>
    </citation>
    <scope>NUCLEOTIDE SEQUENCE [LARGE SCALE GENOMIC DNA]</scope>
    <source>
        <strain evidence="3">CBS 284.82</strain>
    </source>
</reference>
<evidence type="ECO:0000256" key="1">
    <source>
        <dbReference type="SAM" id="MobiDB-lite"/>
    </source>
</evidence>
<sequence>MSALSPPPAKRKRVRTASQLEQKRFTDRIKQRENRHENKNRLDKIEGDIADIKSTLQALAVHLQSQVPIPALPDPSITWPSRQEPVPLRPRHREFYDSSASAAPHLLLGAHLGPGDQVFEPQAWASWPRSSWSPTSSGNNRLWTSIPCIESKLINCHCGSQHLDRFDCLDQCSVTTFYQLQIAFPTTRSTSGILPRNPSLPSMMLHTMDENIATFLITGFLRQYKNKGIEQLLSFYLLGYRYMRWKMSPCEETIRDVPAWMLPTEIQKSNPHSVIVDYVPWPRLRDHLCTSGDEDLARSLYFYFESTEFIWPSECPIFAQGEGGQMTPSLEFERAVGNLEHWRIGPPWSEAFPHLLHLVEP</sequence>
<comment type="caution">
    <text evidence="2">The sequence shown here is derived from an EMBL/GenBank/DDBJ whole genome shotgun (WGS) entry which is preliminary data.</text>
</comment>
<dbReference type="EMBL" id="MU854824">
    <property type="protein sequence ID" value="KAK4031404.1"/>
    <property type="molecule type" value="Genomic_DNA"/>
</dbReference>
<dbReference type="Proteomes" id="UP001303115">
    <property type="component" value="Unassembled WGS sequence"/>
</dbReference>
<dbReference type="PANTHER" id="PTHR37012:SF2">
    <property type="entry name" value="BZIP DOMAIN-CONTAINING PROTEIN-RELATED"/>
    <property type="match status" value="1"/>
</dbReference>
<protein>
    <recommendedName>
        <fullName evidence="4">BZIP transcription factor</fullName>
    </recommendedName>
</protein>
<dbReference type="Pfam" id="PF11905">
    <property type="entry name" value="DUF3425"/>
    <property type="match status" value="1"/>
</dbReference>
<keyword evidence="3" id="KW-1185">Reference proteome</keyword>
<dbReference type="PANTHER" id="PTHR37012">
    <property type="entry name" value="B-ZIP TRANSCRIPTION FACTOR (EUROFUNG)-RELATED"/>
    <property type="match status" value="1"/>
</dbReference>
<evidence type="ECO:0000313" key="3">
    <source>
        <dbReference type="Proteomes" id="UP001303115"/>
    </source>
</evidence>
<evidence type="ECO:0008006" key="4">
    <source>
        <dbReference type="Google" id="ProtNLM"/>
    </source>
</evidence>
<organism evidence="2 3">
    <name type="scientific">Parachaetomium inaequale</name>
    <dbReference type="NCBI Taxonomy" id="2588326"/>
    <lineage>
        <taxon>Eukaryota</taxon>
        <taxon>Fungi</taxon>
        <taxon>Dikarya</taxon>
        <taxon>Ascomycota</taxon>
        <taxon>Pezizomycotina</taxon>
        <taxon>Sordariomycetes</taxon>
        <taxon>Sordariomycetidae</taxon>
        <taxon>Sordariales</taxon>
        <taxon>Chaetomiaceae</taxon>
        <taxon>Parachaetomium</taxon>
    </lineage>
</organism>
<evidence type="ECO:0000313" key="2">
    <source>
        <dbReference type="EMBL" id="KAK4031404.1"/>
    </source>
</evidence>